<keyword evidence="3" id="KW-0645">Protease</keyword>
<feature type="transmembrane region" description="Helical" evidence="1">
    <location>
        <begin position="246"/>
        <end position="266"/>
    </location>
</feature>
<evidence type="ECO:0000313" key="4">
    <source>
        <dbReference type="EMBL" id="EHO41292.1"/>
    </source>
</evidence>
<proteinExistence type="predicted"/>
<dbReference type="EMBL" id="CM001402">
    <property type="protein sequence ID" value="EHO41292.1"/>
    <property type="molecule type" value="Genomic_DNA"/>
</dbReference>
<dbReference type="GO" id="GO:0006508">
    <property type="term" value="P:proteolysis"/>
    <property type="evidence" value="ECO:0007669"/>
    <property type="project" value="UniProtKB-KW"/>
</dbReference>
<dbReference type="PaxDb" id="880073-Calab_1674"/>
<dbReference type="Pfam" id="PF02517">
    <property type="entry name" value="Rce1-like"/>
    <property type="match status" value="1"/>
</dbReference>
<dbReference type="EMBL" id="CP018099">
    <property type="protein sequence ID" value="APF17153.1"/>
    <property type="molecule type" value="Genomic_DNA"/>
</dbReference>
<accession>H1XRT2</accession>
<feature type="transmembrane region" description="Helical" evidence="1">
    <location>
        <begin position="54"/>
        <end position="73"/>
    </location>
</feature>
<dbReference type="OrthoDB" id="9807747at2"/>
<dbReference type="eggNOG" id="COG1266">
    <property type="taxonomic scope" value="Bacteria"/>
</dbReference>
<gene>
    <name evidence="3" type="ORF">Cabys_402</name>
    <name evidence="4" type="ORF">Calab_1674</name>
</gene>
<dbReference type="AlphaFoldDB" id="H1XRT2"/>
<keyword evidence="5" id="KW-1185">Reference proteome</keyword>
<dbReference type="PANTHER" id="PTHR43592">
    <property type="entry name" value="CAAX AMINO TERMINAL PROTEASE"/>
    <property type="match status" value="1"/>
</dbReference>
<dbReference type="HOGENOM" id="CLU_1021885_0_0_0"/>
<dbReference type="Proteomes" id="UP000004671">
    <property type="component" value="Chromosome"/>
</dbReference>
<reference evidence="3 6" key="2">
    <citation type="submission" date="2016-11" db="EMBL/GenBank/DDBJ databases">
        <title>Genomic analysis of Caldithrix abyssi and proposal of a novel bacterial phylum Caldithrichaeota.</title>
        <authorList>
            <person name="Kublanov I."/>
            <person name="Sigalova O."/>
            <person name="Gavrilov S."/>
            <person name="Lebedinsky A."/>
            <person name="Ivanova N."/>
            <person name="Daum C."/>
            <person name="Reddy T."/>
            <person name="Klenk H.P."/>
            <person name="Goker M."/>
            <person name="Reva O."/>
            <person name="Miroshnichenko M."/>
            <person name="Kyprides N."/>
            <person name="Woyke T."/>
            <person name="Gelfand M."/>
        </authorList>
    </citation>
    <scope>NUCLEOTIDE SEQUENCE [LARGE SCALE GENOMIC DNA]</scope>
    <source>
        <strain evidence="3 6">LF13</strain>
    </source>
</reference>
<dbReference type="KEGG" id="caby:Cabys_402"/>
<keyword evidence="1" id="KW-1133">Transmembrane helix</keyword>
<dbReference type="InterPro" id="IPR003675">
    <property type="entry name" value="Rce1/LyrA-like_dom"/>
</dbReference>
<organism evidence="4 5">
    <name type="scientific">Caldithrix abyssi DSM 13497</name>
    <dbReference type="NCBI Taxonomy" id="880073"/>
    <lineage>
        <taxon>Bacteria</taxon>
        <taxon>Pseudomonadati</taxon>
        <taxon>Calditrichota</taxon>
        <taxon>Calditrichia</taxon>
        <taxon>Calditrichales</taxon>
        <taxon>Calditrichaceae</taxon>
        <taxon>Caldithrix</taxon>
    </lineage>
</organism>
<feature type="transmembrane region" description="Helical" evidence="1">
    <location>
        <begin position="212"/>
        <end position="234"/>
    </location>
</feature>
<feature type="transmembrane region" description="Helical" evidence="1">
    <location>
        <begin position="138"/>
        <end position="157"/>
    </location>
</feature>
<keyword evidence="1" id="KW-0812">Transmembrane</keyword>
<keyword evidence="1" id="KW-0472">Membrane</keyword>
<dbReference type="RefSeq" id="WP_006928388.1">
    <property type="nucleotide sequence ID" value="NZ_CM001402.1"/>
</dbReference>
<name>H1XRT2_CALAY</name>
<evidence type="ECO:0000313" key="3">
    <source>
        <dbReference type="EMBL" id="APF17153.1"/>
    </source>
</evidence>
<dbReference type="GO" id="GO:0004175">
    <property type="term" value="F:endopeptidase activity"/>
    <property type="evidence" value="ECO:0007669"/>
    <property type="project" value="UniProtKB-ARBA"/>
</dbReference>
<evidence type="ECO:0000259" key="2">
    <source>
        <dbReference type="Pfam" id="PF02517"/>
    </source>
</evidence>
<reference evidence="4 5" key="1">
    <citation type="submission" date="2011-09" db="EMBL/GenBank/DDBJ databases">
        <title>The permanent draft genome of Caldithrix abyssi DSM 13497.</title>
        <authorList>
            <consortium name="US DOE Joint Genome Institute (JGI-PGF)"/>
            <person name="Lucas S."/>
            <person name="Han J."/>
            <person name="Lapidus A."/>
            <person name="Bruce D."/>
            <person name="Goodwin L."/>
            <person name="Pitluck S."/>
            <person name="Peters L."/>
            <person name="Kyrpides N."/>
            <person name="Mavromatis K."/>
            <person name="Ivanova N."/>
            <person name="Mikhailova N."/>
            <person name="Chertkov O."/>
            <person name="Detter J.C."/>
            <person name="Tapia R."/>
            <person name="Han C."/>
            <person name="Land M."/>
            <person name="Hauser L."/>
            <person name="Markowitz V."/>
            <person name="Cheng J.-F."/>
            <person name="Hugenholtz P."/>
            <person name="Woyke T."/>
            <person name="Wu D."/>
            <person name="Spring S."/>
            <person name="Brambilla E."/>
            <person name="Klenk H.-P."/>
            <person name="Eisen J.A."/>
        </authorList>
    </citation>
    <scope>NUCLEOTIDE SEQUENCE [LARGE SCALE GENOMIC DNA]</scope>
    <source>
        <strain evidence="4 5">DSM 13497</strain>
    </source>
</reference>
<dbReference type="STRING" id="880073.Cabys_402"/>
<dbReference type="GO" id="GO:0080120">
    <property type="term" value="P:CAAX-box protein maturation"/>
    <property type="evidence" value="ECO:0007669"/>
    <property type="project" value="UniProtKB-ARBA"/>
</dbReference>
<sequence length="272" mass="30604">MNNNDNKEVRSYPEPVEALIVVLASFFFLVLMVVAVGAISGAKEPIEMIENSRSIYIFGGLVFLVVPLIYARIRKFDIVQVFRLKPVPAEIMYLSVVNAIGLTIIGDELDRIVQLIVPAPEWLAEMLQPLRVQSSAEWLQVLLGAVLIAAVAEEFLFRGFLQISLEKKGDVTRAVLLTSIAWTLIHQNPYWAIQIFVIGVLIGFVAWRTDSVFPAIVIHGIYNLIGVVLVNIDITEKFSFYEWKGHVNPLIVLFGLTLLVGTIRMMNRFYSK</sequence>
<evidence type="ECO:0000256" key="1">
    <source>
        <dbReference type="SAM" id="Phobius"/>
    </source>
</evidence>
<evidence type="ECO:0000313" key="6">
    <source>
        <dbReference type="Proteomes" id="UP000183868"/>
    </source>
</evidence>
<evidence type="ECO:0000313" key="5">
    <source>
        <dbReference type="Proteomes" id="UP000004671"/>
    </source>
</evidence>
<feature type="domain" description="CAAX prenyl protease 2/Lysostaphin resistance protein A-like" evidence="2">
    <location>
        <begin position="138"/>
        <end position="225"/>
    </location>
</feature>
<feature type="transmembrane region" description="Helical" evidence="1">
    <location>
        <begin position="191"/>
        <end position="207"/>
    </location>
</feature>
<keyword evidence="3" id="KW-0378">Hydrolase</keyword>
<dbReference type="PANTHER" id="PTHR43592:SF15">
    <property type="entry name" value="CAAX AMINO TERMINAL PROTEASE FAMILY PROTEIN"/>
    <property type="match status" value="1"/>
</dbReference>
<dbReference type="Proteomes" id="UP000183868">
    <property type="component" value="Chromosome"/>
</dbReference>
<protein>
    <submittedName>
        <fullName evidence="4">Abortive infection protein</fullName>
    </submittedName>
    <submittedName>
        <fullName evidence="3">Membrane protease YdiL, CAAX protease family</fullName>
    </submittedName>
</protein>
<feature type="transmembrane region" description="Helical" evidence="1">
    <location>
        <begin position="20"/>
        <end position="42"/>
    </location>
</feature>